<reference evidence="2 3" key="1">
    <citation type="submission" date="2015-09" db="EMBL/GenBank/DDBJ databases">
        <title>Genome announcement of multiple Pseudomonas syringae strains.</title>
        <authorList>
            <person name="Thakur S."/>
            <person name="Wang P.W."/>
            <person name="Gong Y."/>
            <person name="Weir B.S."/>
            <person name="Guttman D.S."/>
        </authorList>
    </citation>
    <scope>NUCLEOTIDE SEQUENCE [LARGE SCALE GENOMIC DNA]</scope>
    <source>
        <strain evidence="2 3">ICMP19117</strain>
    </source>
</reference>
<accession>A0A0P9PH47</accession>
<sequence length="399" mass="44600">MSDFAKPKEKKLKIEQILIKDVGGLHSLSLTLNPRMNILCGPNGIGKTTILECIAHCFSNGETLILRRNVLATSSEIAASLSHKGIVTPVNMTFTQYEPGQGASISGDTVNSGYLLSLKTTRTFAYTPLQSITKDIEKPIYTIWQDSRSGVSVHDIKNWFVHRYLYSAHREALTDAQMDNFELAKKCFSALNPEFSFSKVVASSNEILVNSPSGPIYYEYLSSGFKSCLAIFFGIIKEIEFRFTDVRAVEFEGIVLIDEVELHLHPEWQNKIAGLLSEIFPMVQFVVTTHSPHVIQSADRDQILALEVRDGQVGSRKLPLSEYGFKGWTVDEVLTDVMGMTDTRTQLFNKLMNEFTSAIDQENQKVAKVAFEKLDNSLHPLSHLRKLLKLQMASLGGGE</sequence>
<protein>
    <recommendedName>
        <fullName evidence="1">AAA+ ATPase domain-containing protein</fullName>
    </recommendedName>
</protein>
<dbReference type="InterPro" id="IPR051396">
    <property type="entry name" value="Bact_Antivir_Def_Nuclease"/>
</dbReference>
<dbReference type="GeneID" id="65073352"/>
<dbReference type="RefSeq" id="WP_202907617.1">
    <property type="nucleotide sequence ID" value="NZ_FNJH01000001.1"/>
</dbReference>
<dbReference type="PANTHER" id="PTHR43581:SF2">
    <property type="entry name" value="EXCINUCLEASE ATPASE SUBUNIT"/>
    <property type="match status" value="1"/>
</dbReference>
<dbReference type="InterPro" id="IPR003593">
    <property type="entry name" value="AAA+_ATPase"/>
</dbReference>
<dbReference type="Gene3D" id="3.40.50.300">
    <property type="entry name" value="P-loop containing nucleotide triphosphate hydrolases"/>
    <property type="match status" value="1"/>
</dbReference>
<comment type="caution">
    <text evidence="2">The sequence shown here is derived from an EMBL/GenBank/DDBJ whole genome shotgun (WGS) entry which is preliminary data.</text>
</comment>
<dbReference type="Proteomes" id="UP000050411">
    <property type="component" value="Unassembled WGS sequence"/>
</dbReference>
<name>A0A0P9PH47_9PSED</name>
<gene>
    <name evidence="2" type="ORF">ALO92_00683</name>
</gene>
<evidence type="ECO:0000259" key="1">
    <source>
        <dbReference type="SMART" id="SM00382"/>
    </source>
</evidence>
<dbReference type="EMBL" id="LJQB01000060">
    <property type="protein sequence ID" value="KPW84164.1"/>
    <property type="molecule type" value="Genomic_DNA"/>
</dbReference>
<dbReference type="InterPro" id="IPR027417">
    <property type="entry name" value="P-loop_NTPase"/>
</dbReference>
<dbReference type="SUPFAM" id="SSF52540">
    <property type="entry name" value="P-loop containing nucleoside triphosphate hydrolases"/>
    <property type="match status" value="1"/>
</dbReference>
<dbReference type="Pfam" id="PF13476">
    <property type="entry name" value="AAA_23"/>
    <property type="match status" value="1"/>
</dbReference>
<dbReference type="PANTHER" id="PTHR43581">
    <property type="entry name" value="ATP/GTP PHOSPHATASE"/>
    <property type="match status" value="1"/>
</dbReference>
<dbReference type="GO" id="GO:0005524">
    <property type="term" value="F:ATP binding"/>
    <property type="evidence" value="ECO:0007669"/>
    <property type="project" value="InterPro"/>
</dbReference>
<evidence type="ECO:0000313" key="2">
    <source>
        <dbReference type="EMBL" id="KPW84164.1"/>
    </source>
</evidence>
<dbReference type="InterPro" id="IPR003959">
    <property type="entry name" value="ATPase_AAA_core"/>
</dbReference>
<organism evidence="2 3">
    <name type="scientific">Pseudomonas congelans</name>
    <dbReference type="NCBI Taxonomy" id="200452"/>
    <lineage>
        <taxon>Bacteria</taxon>
        <taxon>Pseudomonadati</taxon>
        <taxon>Pseudomonadota</taxon>
        <taxon>Gammaproteobacteria</taxon>
        <taxon>Pseudomonadales</taxon>
        <taxon>Pseudomonadaceae</taxon>
        <taxon>Pseudomonas</taxon>
    </lineage>
</organism>
<dbReference type="AlphaFoldDB" id="A0A0P9PH47"/>
<feature type="domain" description="AAA+ ATPase" evidence="1">
    <location>
        <begin position="33"/>
        <end position="310"/>
    </location>
</feature>
<dbReference type="PATRIC" id="fig|200452.3.peg.847"/>
<proteinExistence type="predicted"/>
<evidence type="ECO:0000313" key="3">
    <source>
        <dbReference type="Proteomes" id="UP000050411"/>
    </source>
</evidence>
<dbReference type="InterPro" id="IPR038729">
    <property type="entry name" value="Rad50/SbcC_AAA"/>
</dbReference>
<dbReference type="GO" id="GO:0016887">
    <property type="term" value="F:ATP hydrolysis activity"/>
    <property type="evidence" value="ECO:0007669"/>
    <property type="project" value="InterPro"/>
</dbReference>
<dbReference type="SMART" id="SM00382">
    <property type="entry name" value="AAA"/>
    <property type="match status" value="1"/>
</dbReference>
<dbReference type="Pfam" id="PF13304">
    <property type="entry name" value="AAA_21"/>
    <property type="match status" value="1"/>
</dbReference>